<dbReference type="Gene3D" id="1.10.30.10">
    <property type="entry name" value="High mobility group box domain"/>
    <property type="match status" value="1"/>
</dbReference>
<dbReference type="SUPFAM" id="SSF47095">
    <property type="entry name" value="HMG-box"/>
    <property type="match status" value="1"/>
</dbReference>
<evidence type="ECO:0000256" key="2">
    <source>
        <dbReference type="ARBA" id="ARBA00023163"/>
    </source>
</evidence>
<keyword evidence="3" id="KW-0539">Nucleus</keyword>
<reference evidence="6" key="1">
    <citation type="submission" date="2021-06" db="EMBL/GenBank/DDBJ databases">
        <authorList>
            <person name="Kallberg Y."/>
            <person name="Tangrot J."/>
            <person name="Rosling A."/>
        </authorList>
    </citation>
    <scope>NUCLEOTIDE SEQUENCE</scope>
    <source>
        <strain evidence="6">MT106</strain>
    </source>
</reference>
<comment type="caution">
    <text evidence="6">The sequence shown here is derived from an EMBL/GenBank/DDBJ whole genome shotgun (WGS) entry which is preliminary data.</text>
</comment>
<dbReference type="EMBL" id="CAJVPL010000068">
    <property type="protein sequence ID" value="CAG8441023.1"/>
    <property type="molecule type" value="Genomic_DNA"/>
</dbReference>
<evidence type="ECO:0000313" key="6">
    <source>
        <dbReference type="EMBL" id="CAG8441023.1"/>
    </source>
</evidence>
<accession>A0A9N8VAW3</accession>
<feature type="compositionally biased region" description="Basic residues" evidence="4">
    <location>
        <begin position="102"/>
        <end position="119"/>
    </location>
</feature>
<feature type="DNA-binding region" description="HMG box" evidence="3">
    <location>
        <begin position="40"/>
        <end position="100"/>
    </location>
</feature>
<evidence type="ECO:0000256" key="4">
    <source>
        <dbReference type="SAM" id="MobiDB-lite"/>
    </source>
</evidence>
<keyword evidence="7" id="KW-1185">Reference proteome</keyword>
<dbReference type="InterPro" id="IPR009071">
    <property type="entry name" value="HMG_box_dom"/>
</dbReference>
<sequence length="298" mass="35017">MNTFIDDEQIDENHLDIQRIFPTLNRSINELITPKRRNPPPRPKNSWLLYRINHQPGPLEDISKKASESWKKEPEQIKRGWELLSKMAKQKHAEMYPNYVYRPKRSNQNRKSAPQKRSKKFDDDYKKHIGVFPLKDHTTTISSDEQHIVQNEQHIVQKTYNLERNQDFATSEFIVMNNHPMYQQASEFIVVNNHPIYQFMHNHPMHQQISETVILEDFNGYTISSNDLISTFNETPENHSLGFNDQNVSSPNQIFYEPPFVALSLPSTDNMTYFPDDSTSSQRIVEVSAEIQSMKKII</sequence>
<dbReference type="AlphaFoldDB" id="A0A9N8VAW3"/>
<dbReference type="GO" id="GO:0001228">
    <property type="term" value="F:DNA-binding transcription activator activity, RNA polymerase II-specific"/>
    <property type="evidence" value="ECO:0007669"/>
    <property type="project" value="TreeGrafter"/>
</dbReference>
<protein>
    <submittedName>
        <fullName evidence="6">7674_t:CDS:1</fullName>
    </submittedName>
</protein>
<name>A0A9N8VAW3_9GLOM</name>
<evidence type="ECO:0000256" key="1">
    <source>
        <dbReference type="ARBA" id="ARBA00023125"/>
    </source>
</evidence>
<feature type="domain" description="HMG box" evidence="5">
    <location>
        <begin position="40"/>
        <end position="100"/>
    </location>
</feature>
<dbReference type="SMART" id="SM00398">
    <property type="entry name" value="HMG"/>
    <property type="match status" value="1"/>
</dbReference>
<evidence type="ECO:0000259" key="5">
    <source>
        <dbReference type="PROSITE" id="PS50118"/>
    </source>
</evidence>
<dbReference type="GO" id="GO:0000978">
    <property type="term" value="F:RNA polymerase II cis-regulatory region sequence-specific DNA binding"/>
    <property type="evidence" value="ECO:0007669"/>
    <property type="project" value="TreeGrafter"/>
</dbReference>
<gene>
    <name evidence="6" type="ORF">AGERDE_LOCUS1065</name>
</gene>
<feature type="region of interest" description="Disordered" evidence="4">
    <location>
        <begin position="97"/>
        <end position="122"/>
    </location>
</feature>
<dbReference type="OrthoDB" id="6247875at2759"/>
<dbReference type="PANTHER" id="PTHR10270:SF161">
    <property type="entry name" value="SEX-DETERMINING REGION Y PROTEIN"/>
    <property type="match status" value="1"/>
</dbReference>
<keyword evidence="2" id="KW-0804">Transcription</keyword>
<dbReference type="PANTHER" id="PTHR10270">
    <property type="entry name" value="SOX TRANSCRIPTION FACTOR"/>
    <property type="match status" value="1"/>
</dbReference>
<evidence type="ECO:0000256" key="3">
    <source>
        <dbReference type="PROSITE-ProRule" id="PRU00267"/>
    </source>
</evidence>
<dbReference type="GO" id="GO:0005634">
    <property type="term" value="C:nucleus"/>
    <property type="evidence" value="ECO:0007669"/>
    <property type="project" value="UniProtKB-UniRule"/>
</dbReference>
<dbReference type="PROSITE" id="PS50118">
    <property type="entry name" value="HMG_BOX_2"/>
    <property type="match status" value="1"/>
</dbReference>
<keyword evidence="1 3" id="KW-0238">DNA-binding</keyword>
<proteinExistence type="predicted"/>
<dbReference type="InterPro" id="IPR036910">
    <property type="entry name" value="HMG_box_dom_sf"/>
</dbReference>
<evidence type="ECO:0000313" key="7">
    <source>
        <dbReference type="Proteomes" id="UP000789831"/>
    </source>
</evidence>
<dbReference type="Proteomes" id="UP000789831">
    <property type="component" value="Unassembled WGS sequence"/>
</dbReference>
<organism evidence="6 7">
    <name type="scientific">Ambispora gerdemannii</name>
    <dbReference type="NCBI Taxonomy" id="144530"/>
    <lineage>
        <taxon>Eukaryota</taxon>
        <taxon>Fungi</taxon>
        <taxon>Fungi incertae sedis</taxon>
        <taxon>Mucoromycota</taxon>
        <taxon>Glomeromycotina</taxon>
        <taxon>Glomeromycetes</taxon>
        <taxon>Archaeosporales</taxon>
        <taxon>Ambisporaceae</taxon>
        <taxon>Ambispora</taxon>
    </lineage>
</organism>
<dbReference type="InterPro" id="IPR050140">
    <property type="entry name" value="SRY-related_HMG-box_TF-like"/>
</dbReference>
<dbReference type="GO" id="GO:0030154">
    <property type="term" value="P:cell differentiation"/>
    <property type="evidence" value="ECO:0007669"/>
    <property type="project" value="TreeGrafter"/>
</dbReference>